<comment type="subcellular location">
    <subcellularLocation>
        <location evidence="1">Nucleus</location>
    </subcellularLocation>
</comment>
<dbReference type="Gene3D" id="6.10.140.920">
    <property type="match status" value="1"/>
</dbReference>
<dbReference type="GO" id="GO:0000978">
    <property type="term" value="F:RNA polymerase II cis-regulatory region sequence-specific DNA binding"/>
    <property type="evidence" value="ECO:0000318"/>
    <property type="project" value="GO_Central"/>
</dbReference>
<dbReference type="PANTHER" id="PTHR11945">
    <property type="entry name" value="MADS BOX PROTEIN"/>
    <property type="match status" value="1"/>
</dbReference>
<dbReference type="HOGENOM" id="CLU_053053_5_3_1"/>
<dbReference type="InterPro" id="IPR036879">
    <property type="entry name" value="TF_MADSbox_sf"/>
</dbReference>
<keyword evidence="8" id="KW-1185">Reference proteome</keyword>
<dbReference type="Pfam" id="PF00319">
    <property type="entry name" value="SRF-TF"/>
    <property type="match status" value="1"/>
</dbReference>
<dbReference type="Proteomes" id="UP000009183">
    <property type="component" value="Chromosome 3"/>
</dbReference>
<reference evidence="8" key="1">
    <citation type="journal article" date="2007" name="Nature">
        <title>The grapevine genome sequence suggests ancestral hexaploidization in major angiosperm phyla.</title>
        <authorList>
            <consortium name="The French-Italian Public Consortium for Grapevine Genome Characterization."/>
            <person name="Jaillon O."/>
            <person name="Aury J.-M."/>
            <person name="Noel B."/>
            <person name="Policriti A."/>
            <person name="Clepet C."/>
            <person name="Casagrande A."/>
            <person name="Choisne N."/>
            <person name="Aubourg S."/>
            <person name="Vitulo N."/>
            <person name="Jubin C."/>
            <person name="Vezzi A."/>
            <person name="Legeai F."/>
            <person name="Hugueney P."/>
            <person name="Dasilva C."/>
            <person name="Horner D."/>
            <person name="Mica E."/>
            <person name="Jublot D."/>
            <person name="Poulain J."/>
            <person name="Bruyere C."/>
            <person name="Billault A."/>
            <person name="Segurens B."/>
            <person name="Gouyvenoux M."/>
            <person name="Ugarte E."/>
            <person name="Cattonaro F."/>
            <person name="Anthouard V."/>
            <person name="Vico V."/>
            <person name="Del Fabbro C."/>
            <person name="Alaux M."/>
            <person name="Di Gaspero G."/>
            <person name="Dumas V."/>
            <person name="Felice N."/>
            <person name="Paillard S."/>
            <person name="Juman I."/>
            <person name="Moroldo M."/>
            <person name="Scalabrin S."/>
            <person name="Canaguier A."/>
            <person name="Le Clainche I."/>
            <person name="Malacrida G."/>
            <person name="Durand E."/>
            <person name="Pesole G."/>
            <person name="Laucou V."/>
            <person name="Chatelet P."/>
            <person name="Merdinoglu D."/>
            <person name="Delledonne M."/>
            <person name="Pezzotti M."/>
            <person name="Lecharny A."/>
            <person name="Scarpelli C."/>
            <person name="Artiguenave F."/>
            <person name="Pe M.E."/>
            <person name="Valle G."/>
            <person name="Morgante M."/>
            <person name="Caboche M."/>
            <person name="Adam-Blondon A.-F."/>
            <person name="Weissenbach J."/>
            <person name="Quetier F."/>
            <person name="Wincker P."/>
        </authorList>
    </citation>
    <scope>NUCLEOTIDE SEQUENCE [LARGE SCALE GENOMIC DNA]</scope>
    <source>
        <strain evidence="8">cv. Pinot noir / PN40024</strain>
    </source>
</reference>
<evidence type="ECO:0000256" key="1">
    <source>
        <dbReference type="ARBA" id="ARBA00004123"/>
    </source>
</evidence>
<keyword evidence="2" id="KW-0805">Transcription regulation</keyword>
<dbReference type="PROSITE" id="PS50066">
    <property type="entry name" value="MADS_BOX_2"/>
    <property type="match status" value="1"/>
</dbReference>
<dbReference type="PRINTS" id="PR00404">
    <property type="entry name" value="MADSDOMAIN"/>
</dbReference>
<dbReference type="PaxDb" id="29760-VIT_03s0088g00510.t01"/>
<dbReference type="FunFam" id="3.40.1810.10:FF:000006">
    <property type="entry name" value="Agamous-like MADS-box protein AGL62"/>
    <property type="match status" value="1"/>
</dbReference>
<dbReference type="OMA" id="MAILEME"/>
<organism evidence="7 8">
    <name type="scientific">Vitis vinifera</name>
    <name type="common">Grape</name>
    <dbReference type="NCBI Taxonomy" id="29760"/>
    <lineage>
        <taxon>Eukaryota</taxon>
        <taxon>Viridiplantae</taxon>
        <taxon>Streptophyta</taxon>
        <taxon>Embryophyta</taxon>
        <taxon>Tracheophyta</taxon>
        <taxon>Spermatophyta</taxon>
        <taxon>Magnoliopsida</taxon>
        <taxon>eudicotyledons</taxon>
        <taxon>Gunneridae</taxon>
        <taxon>Pentapetalae</taxon>
        <taxon>rosids</taxon>
        <taxon>Vitales</taxon>
        <taxon>Vitaceae</taxon>
        <taxon>Viteae</taxon>
        <taxon>Vitis</taxon>
    </lineage>
</organism>
<gene>
    <name evidence="7" type="ordered locus">VIT_03s0088g00510</name>
</gene>
<keyword evidence="4" id="KW-0804">Transcription</keyword>
<dbReference type="InterPro" id="IPR002100">
    <property type="entry name" value="TF_MADSbox"/>
</dbReference>
<dbReference type="FunCoup" id="D7T3N5">
    <property type="interactions" value="48"/>
</dbReference>
<dbReference type="GO" id="GO:0045944">
    <property type="term" value="P:positive regulation of transcription by RNA polymerase II"/>
    <property type="evidence" value="ECO:0007669"/>
    <property type="project" value="InterPro"/>
</dbReference>
<dbReference type="OrthoDB" id="1613165at2759"/>
<dbReference type="AlphaFoldDB" id="D7T3N5"/>
<dbReference type="eggNOG" id="KOG0014">
    <property type="taxonomic scope" value="Eukaryota"/>
</dbReference>
<evidence type="ECO:0000256" key="4">
    <source>
        <dbReference type="ARBA" id="ARBA00023163"/>
    </source>
</evidence>
<dbReference type="InParanoid" id="D7T3N5"/>
<dbReference type="CDD" id="cd00265">
    <property type="entry name" value="MADS_MEF2_like"/>
    <property type="match status" value="1"/>
</dbReference>
<name>D7T3N5_VITVI</name>
<dbReference type="SUPFAM" id="SSF55455">
    <property type="entry name" value="SRF-like"/>
    <property type="match status" value="1"/>
</dbReference>
<accession>D7T3N5</accession>
<evidence type="ECO:0000313" key="8">
    <source>
        <dbReference type="Proteomes" id="UP000009183"/>
    </source>
</evidence>
<protein>
    <recommendedName>
        <fullName evidence="6">MADS-box domain-containing protein</fullName>
    </recommendedName>
</protein>
<evidence type="ECO:0000256" key="3">
    <source>
        <dbReference type="ARBA" id="ARBA00023125"/>
    </source>
</evidence>
<evidence type="ECO:0000313" key="7">
    <source>
        <dbReference type="EMBL" id="CBI25117.3"/>
    </source>
</evidence>
<dbReference type="STRING" id="29760.D7T3N5"/>
<dbReference type="GO" id="GO:0005634">
    <property type="term" value="C:nucleus"/>
    <property type="evidence" value="ECO:0007669"/>
    <property type="project" value="UniProtKB-SubCell"/>
</dbReference>
<proteinExistence type="predicted"/>
<dbReference type="GO" id="GO:0006357">
    <property type="term" value="P:regulation of transcription by RNA polymerase II"/>
    <property type="evidence" value="ECO:0000318"/>
    <property type="project" value="GO_Central"/>
</dbReference>
<dbReference type="SMART" id="SM00432">
    <property type="entry name" value="MADS"/>
    <property type="match status" value="1"/>
</dbReference>
<dbReference type="Gene3D" id="3.40.1810.10">
    <property type="entry name" value="Transcription factor, MADS-box"/>
    <property type="match status" value="1"/>
</dbReference>
<evidence type="ECO:0000256" key="2">
    <source>
        <dbReference type="ARBA" id="ARBA00023015"/>
    </source>
</evidence>
<dbReference type="GO" id="GO:0000981">
    <property type="term" value="F:DNA-binding transcription factor activity, RNA polymerase II-specific"/>
    <property type="evidence" value="ECO:0000318"/>
    <property type="project" value="GO_Central"/>
</dbReference>
<keyword evidence="5" id="KW-0539">Nucleus</keyword>
<sequence length="224" mass="25163">MAPTRKSKGRQKVEMTKMTKESNLQVTFSKRRSGLFKKASELCTLCGAEIAIIVFSPGKKMYSFGHPGVESIIDRFLTGNPLPHSGALQLFEAHRSANVRDLNMQLTQVLNQLEGEKKRGEALTQMKKASQAQYWWAAPIEELSFEQLELLKVSLENLKRNVEMHADKHMMEASNPLTFFLSSSVGAGVPYDAHIAAFDPLNFNFGYGGIISLSKQFENQNYRT</sequence>
<feature type="domain" description="MADS-box" evidence="6">
    <location>
        <begin position="8"/>
        <end position="68"/>
    </location>
</feature>
<evidence type="ECO:0000259" key="6">
    <source>
        <dbReference type="PROSITE" id="PS50066"/>
    </source>
</evidence>
<dbReference type="EMBL" id="FN595512">
    <property type="protein sequence ID" value="CBI25117.3"/>
    <property type="molecule type" value="Genomic_DNA"/>
</dbReference>
<dbReference type="GO" id="GO:0046983">
    <property type="term" value="F:protein dimerization activity"/>
    <property type="evidence" value="ECO:0007669"/>
    <property type="project" value="InterPro"/>
</dbReference>
<keyword evidence="3" id="KW-0238">DNA-binding</keyword>
<dbReference type="PANTHER" id="PTHR11945:SF776">
    <property type="entry name" value="AGAMOUS-LIKE 50-RELATED"/>
    <property type="match status" value="1"/>
</dbReference>
<evidence type="ECO:0000256" key="5">
    <source>
        <dbReference type="ARBA" id="ARBA00023242"/>
    </source>
</evidence>
<dbReference type="InterPro" id="IPR033896">
    <property type="entry name" value="MEF2-like_N"/>
</dbReference>